<dbReference type="GO" id="GO:0016903">
    <property type="term" value="F:oxidoreductase activity, acting on the aldehyde or oxo group of donors"/>
    <property type="evidence" value="ECO:0007669"/>
    <property type="project" value="InterPro"/>
</dbReference>
<evidence type="ECO:0000313" key="6">
    <source>
        <dbReference type="Proteomes" id="UP000260983"/>
    </source>
</evidence>
<feature type="domain" description="Pyruvate:ferredoxin oxidoreductase core" evidence="4">
    <location>
        <begin position="513"/>
        <end position="584"/>
    </location>
</feature>
<reference evidence="5 6" key="1">
    <citation type="submission" date="2018-08" db="EMBL/GenBank/DDBJ databases">
        <title>A genome reference for cultivated species of the human gut microbiota.</title>
        <authorList>
            <person name="Zou Y."/>
            <person name="Xue W."/>
            <person name="Luo G."/>
        </authorList>
    </citation>
    <scope>NUCLEOTIDE SEQUENCE [LARGE SCALE GENOMIC DNA]</scope>
    <source>
        <strain evidence="5 6">OM05-15BH</strain>
    </source>
</reference>
<dbReference type="InterPro" id="IPR009014">
    <property type="entry name" value="Transketo_C/PFOR_II"/>
</dbReference>
<gene>
    <name evidence="5" type="ORF">DXB65_09545</name>
</gene>
<evidence type="ECO:0000259" key="4">
    <source>
        <dbReference type="Pfam" id="PF17147"/>
    </source>
</evidence>
<dbReference type="FunFam" id="3.40.50.970:FF:000022">
    <property type="entry name" value="2-oxoglutarate ferredoxin oxidoreductase alpha subunit"/>
    <property type="match status" value="1"/>
</dbReference>
<dbReference type="SUPFAM" id="SSF52518">
    <property type="entry name" value="Thiamin diphosphate-binding fold (THDP-binding)"/>
    <property type="match status" value="1"/>
</dbReference>
<dbReference type="SUPFAM" id="SSF53323">
    <property type="entry name" value="Pyruvate-ferredoxin oxidoreductase, PFOR, domain III"/>
    <property type="match status" value="1"/>
</dbReference>
<dbReference type="EMBL" id="QSUL01000005">
    <property type="protein sequence ID" value="RGN36623.1"/>
    <property type="molecule type" value="Genomic_DNA"/>
</dbReference>
<protein>
    <submittedName>
        <fullName evidence="5">2-oxoacid:acceptor oxidoreductase subunit alpha</fullName>
    </submittedName>
</protein>
<dbReference type="InterPro" id="IPR019752">
    <property type="entry name" value="Pyrv/ketoisovalerate_OxRed_cat"/>
</dbReference>
<dbReference type="Pfam" id="PF17147">
    <property type="entry name" value="PFOR_II"/>
    <property type="match status" value="1"/>
</dbReference>
<dbReference type="Proteomes" id="UP000260983">
    <property type="component" value="Unassembled WGS sequence"/>
</dbReference>
<dbReference type="NCBIfam" id="TIGR03710">
    <property type="entry name" value="OAFO_sf"/>
    <property type="match status" value="1"/>
</dbReference>
<dbReference type="Pfam" id="PF01558">
    <property type="entry name" value="POR"/>
    <property type="match status" value="1"/>
</dbReference>
<proteinExistence type="predicted"/>
<dbReference type="InterPro" id="IPR002880">
    <property type="entry name" value="Pyrv_Fd/Flavodoxin_OxRdtase_N"/>
</dbReference>
<sequence length="615" mass="66383">MANDMMVKELDQVVVRFSGDSGDGMQLAGNIFSTVSATVGNDISTFPDYPADIRAPQGSLTGVSGFQVHIGASKVFTPGDKCDVLVAMNAAALKTQYKFAKSTACIIIDTDCFQASDLQKAAFKTDNPIEEMGIKQDVIAAPISQMVKDCLAETGMDKKAMLKCRNMFALGLVCWLFNRDLKIAEDFLKEKFARKPEIAEANIKVIHAGYDYGHNTHASVAHTYKIESKIKTPGVYMDIMGNKATAYGFIAAAEKAGLKLFLGSYPITPATDVLHELSKHKSLGVVTVQCEDEISGCATAIGASFAGALAVTTTSGPGVCLKSEAMNLAVITELPLVVLDVQRGGPSTGLPTKSEQTDLLQALFGRNGESPMPVIAATSPTNCFDAAYAACKIALEHMTPVVLLTDGFVANGSGAWKLPNLDAYPEIKPQYVTPEMKDNYTPYKRNPENQVRYWAVPGQEGYTHILGGLEKDSNTGAISTDPENHNLMCHLRAEKVAKIAVPDVEVQGHADDADLLIVGFGGTYGHLYSAMEEMNKAGQKVALAHFSYINPLPKNAAEVLKKYKKVVVAEQNLGQFAGYLRMKVDNFTPYQFNEVKGQPFLVSELVAAFTEILNK</sequence>
<dbReference type="PANTHER" id="PTHR32154:SF20">
    <property type="entry name" value="2-OXOGLUTARATE OXIDOREDUCTASE SUBUNIT KORA"/>
    <property type="match status" value="1"/>
</dbReference>
<evidence type="ECO:0000313" key="5">
    <source>
        <dbReference type="EMBL" id="RGN36623.1"/>
    </source>
</evidence>
<name>A0A3E5BGL4_9BACE</name>
<comment type="caution">
    <text evidence="5">The sequence shown here is derived from an EMBL/GenBank/DDBJ whole genome shotgun (WGS) entry which is preliminary data.</text>
</comment>
<dbReference type="InterPro" id="IPR002869">
    <property type="entry name" value="Pyrv_flavodox_OxRed_cen"/>
</dbReference>
<dbReference type="InterPro" id="IPR033412">
    <property type="entry name" value="PFOR_II"/>
</dbReference>
<feature type="domain" description="Pyruvate/ketoisovalerate oxidoreductase catalytic" evidence="2">
    <location>
        <begin position="22"/>
        <end position="211"/>
    </location>
</feature>
<dbReference type="InterPro" id="IPR022367">
    <property type="entry name" value="2-oxoacid/accept_OxRdtase_asu"/>
</dbReference>
<dbReference type="SUPFAM" id="SSF52922">
    <property type="entry name" value="TK C-terminal domain-like"/>
    <property type="match status" value="1"/>
</dbReference>
<dbReference type="CDD" id="cd07034">
    <property type="entry name" value="TPP_PYR_PFOR_IOR-alpha_like"/>
    <property type="match status" value="1"/>
</dbReference>
<dbReference type="InterPro" id="IPR050722">
    <property type="entry name" value="Pyruvate:ferred/Flavod_OxRd"/>
</dbReference>
<feature type="domain" description="Pyruvate flavodoxin/ferredoxin oxidoreductase pyrimidine binding" evidence="3">
    <location>
        <begin position="261"/>
        <end position="450"/>
    </location>
</feature>
<dbReference type="Gene3D" id="3.40.920.10">
    <property type="entry name" value="Pyruvate-ferredoxin oxidoreductase, PFOR, domain III"/>
    <property type="match status" value="1"/>
</dbReference>
<dbReference type="Gene3D" id="3.40.50.920">
    <property type="match status" value="1"/>
</dbReference>
<dbReference type="Gene3D" id="3.40.50.970">
    <property type="match status" value="1"/>
</dbReference>
<accession>A0A3E5BGL4</accession>
<evidence type="ECO:0000259" key="3">
    <source>
        <dbReference type="Pfam" id="PF01855"/>
    </source>
</evidence>
<dbReference type="RefSeq" id="WP_009132450.1">
    <property type="nucleotide sequence ID" value="NZ_CABKRN010000007.1"/>
</dbReference>
<evidence type="ECO:0000256" key="1">
    <source>
        <dbReference type="ARBA" id="ARBA00023002"/>
    </source>
</evidence>
<organism evidence="5 6">
    <name type="scientific">Bacteroides oleiciplenus</name>
    <dbReference type="NCBI Taxonomy" id="626931"/>
    <lineage>
        <taxon>Bacteria</taxon>
        <taxon>Pseudomonadati</taxon>
        <taxon>Bacteroidota</taxon>
        <taxon>Bacteroidia</taxon>
        <taxon>Bacteroidales</taxon>
        <taxon>Bacteroidaceae</taxon>
        <taxon>Bacteroides</taxon>
    </lineage>
</organism>
<dbReference type="Pfam" id="PF01855">
    <property type="entry name" value="POR_N"/>
    <property type="match status" value="1"/>
</dbReference>
<keyword evidence="1" id="KW-0560">Oxidoreductase</keyword>
<evidence type="ECO:0000259" key="2">
    <source>
        <dbReference type="Pfam" id="PF01558"/>
    </source>
</evidence>
<dbReference type="AlphaFoldDB" id="A0A3E5BGL4"/>
<dbReference type="PANTHER" id="PTHR32154">
    <property type="entry name" value="PYRUVATE-FLAVODOXIN OXIDOREDUCTASE-RELATED"/>
    <property type="match status" value="1"/>
</dbReference>
<dbReference type="InterPro" id="IPR029061">
    <property type="entry name" value="THDP-binding"/>
</dbReference>
<dbReference type="GO" id="GO:0006979">
    <property type="term" value="P:response to oxidative stress"/>
    <property type="evidence" value="ECO:0007669"/>
    <property type="project" value="TreeGrafter"/>
</dbReference>